<keyword evidence="12" id="KW-1185">Reference proteome</keyword>
<dbReference type="Pfam" id="PF00535">
    <property type="entry name" value="Glycos_transf_2"/>
    <property type="match status" value="1"/>
</dbReference>
<keyword evidence="1" id="KW-1003">Cell membrane</keyword>
<evidence type="ECO:0000256" key="7">
    <source>
        <dbReference type="ARBA" id="ARBA00022989"/>
    </source>
</evidence>
<evidence type="ECO:0000256" key="8">
    <source>
        <dbReference type="ARBA" id="ARBA00023136"/>
    </source>
</evidence>
<sequence length="329" mass="36768">MLTLSTVTPVYSGQDYLRELVLALAEVRVKLQEDEAPIQLVESIFVLDEGIDESATVLCELAREHDWIRVLHLSRNFGQHPATMAGILHSSSDWVATLDEDLQHPPSEIINLLAKVVLQDKDVAYAKPIAAVHENLIRDLGSSGFKKAMEVFTGNEQISSFNSFRVMRGTLARAAASVCSYDTYFDISLTWFTKRIICVPLSIKDHRVINGKQSGYSLKQLLSHARRMAISSNTKLLRFAGLAGILAFLTSILFMAITLIQHFLFPETIDTHGWASLFTATLFFGGLISVISTVLVEYLMVAILHLNGKPTFYTVDRSRDKFLVDYLRG</sequence>
<dbReference type="InterPro" id="IPR029044">
    <property type="entry name" value="Nucleotide-diphossugar_trans"/>
</dbReference>
<evidence type="ECO:0000256" key="3">
    <source>
        <dbReference type="ARBA" id="ARBA00022676"/>
    </source>
</evidence>
<protein>
    <submittedName>
        <fullName evidence="11">Glycosyltransferase</fullName>
        <ecNumber evidence="11">2.4.-.-</ecNumber>
    </submittedName>
</protein>
<keyword evidence="5 9" id="KW-0812">Transmembrane</keyword>
<evidence type="ECO:0000256" key="9">
    <source>
        <dbReference type="SAM" id="Phobius"/>
    </source>
</evidence>
<feature type="domain" description="Glycosyltransferase 2-like" evidence="10">
    <location>
        <begin position="5"/>
        <end position="141"/>
    </location>
</feature>
<dbReference type="Gene3D" id="3.90.550.10">
    <property type="entry name" value="Spore Coat Polysaccharide Biosynthesis Protein SpsA, Chain A"/>
    <property type="match status" value="1"/>
</dbReference>
<organism evidence="11 12">
    <name type="scientific">Pseudomonas fitomaticsae</name>
    <dbReference type="NCBI Taxonomy" id="2837969"/>
    <lineage>
        <taxon>Bacteria</taxon>
        <taxon>Pseudomonadati</taxon>
        <taxon>Pseudomonadota</taxon>
        <taxon>Gammaproteobacteria</taxon>
        <taxon>Pseudomonadales</taxon>
        <taxon>Pseudomonadaceae</taxon>
        <taxon>Pseudomonas</taxon>
    </lineage>
</organism>
<dbReference type="EMBL" id="CP075567">
    <property type="protein sequence ID" value="UFQ02724.1"/>
    <property type="molecule type" value="Genomic_DNA"/>
</dbReference>
<keyword evidence="4 11" id="KW-0808">Transferase</keyword>
<feature type="transmembrane region" description="Helical" evidence="9">
    <location>
        <begin position="280"/>
        <end position="304"/>
    </location>
</feature>
<feature type="transmembrane region" description="Helical" evidence="9">
    <location>
        <begin position="236"/>
        <end position="260"/>
    </location>
</feature>
<dbReference type="Proteomes" id="UP001162907">
    <property type="component" value="Chromosome"/>
</dbReference>
<proteinExistence type="predicted"/>
<dbReference type="GO" id="GO:0016757">
    <property type="term" value="F:glycosyltransferase activity"/>
    <property type="evidence" value="ECO:0007669"/>
    <property type="project" value="UniProtKB-KW"/>
</dbReference>
<accession>A0ABY3Q9A6</accession>
<keyword evidence="2" id="KW-0997">Cell inner membrane</keyword>
<evidence type="ECO:0000256" key="6">
    <source>
        <dbReference type="ARBA" id="ARBA00022985"/>
    </source>
</evidence>
<name>A0ABY3Q9A6_9PSED</name>
<keyword evidence="3 11" id="KW-0328">Glycosyltransferase</keyword>
<dbReference type="InterPro" id="IPR050256">
    <property type="entry name" value="Glycosyltransferase_2"/>
</dbReference>
<evidence type="ECO:0000256" key="1">
    <source>
        <dbReference type="ARBA" id="ARBA00022475"/>
    </source>
</evidence>
<evidence type="ECO:0000259" key="10">
    <source>
        <dbReference type="Pfam" id="PF00535"/>
    </source>
</evidence>
<evidence type="ECO:0000256" key="4">
    <source>
        <dbReference type="ARBA" id="ARBA00022679"/>
    </source>
</evidence>
<dbReference type="SUPFAM" id="SSF53448">
    <property type="entry name" value="Nucleotide-diphospho-sugar transferases"/>
    <property type="match status" value="1"/>
</dbReference>
<dbReference type="PANTHER" id="PTHR48090:SF3">
    <property type="entry name" value="UNDECAPRENYL-PHOSPHATE 4-DEOXY-4-FORMAMIDO-L-ARABINOSE TRANSFERASE"/>
    <property type="match status" value="1"/>
</dbReference>
<reference evidence="11 12" key="1">
    <citation type="journal article" date="2022" name="Int. J. Syst. Evol. Microbiol.">
        <title>Pseudomonas fitomaticsae sp. nov., isolated at Marimurtra Botanical Garden in Blanes, Catalonia, Spain.</title>
        <authorList>
            <person name="Atanasov K.E."/>
            <person name="Galbis D.M."/>
            <person name="Cornado D."/>
            <person name="Serpico A."/>
            <person name="Sanchez G."/>
            <person name="Bosch M."/>
            <person name="Ferrer A."/>
            <person name="Altabella T."/>
        </authorList>
    </citation>
    <scope>NUCLEOTIDE SEQUENCE [LARGE SCALE GENOMIC DNA]</scope>
    <source>
        <strain evidence="11 12">FIT81</strain>
    </source>
</reference>
<keyword evidence="7 9" id="KW-1133">Transmembrane helix</keyword>
<evidence type="ECO:0000313" key="11">
    <source>
        <dbReference type="EMBL" id="UFQ02724.1"/>
    </source>
</evidence>
<keyword evidence="8 9" id="KW-0472">Membrane</keyword>
<evidence type="ECO:0000256" key="5">
    <source>
        <dbReference type="ARBA" id="ARBA00022692"/>
    </source>
</evidence>
<evidence type="ECO:0000313" key="12">
    <source>
        <dbReference type="Proteomes" id="UP001162907"/>
    </source>
</evidence>
<dbReference type="RefSeq" id="WP_230737491.1">
    <property type="nucleotide sequence ID" value="NZ_CP075567.1"/>
</dbReference>
<keyword evidence="6" id="KW-0448">Lipopolysaccharide biosynthesis</keyword>
<gene>
    <name evidence="11" type="ORF">KJY40_13870</name>
</gene>
<dbReference type="EC" id="2.4.-.-" evidence="11"/>
<dbReference type="InterPro" id="IPR001173">
    <property type="entry name" value="Glyco_trans_2-like"/>
</dbReference>
<dbReference type="PANTHER" id="PTHR48090">
    <property type="entry name" value="UNDECAPRENYL-PHOSPHATE 4-DEOXY-4-FORMAMIDO-L-ARABINOSE TRANSFERASE-RELATED"/>
    <property type="match status" value="1"/>
</dbReference>
<evidence type="ECO:0000256" key="2">
    <source>
        <dbReference type="ARBA" id="ARBA00022519"/>
    </source>
</evidence>